<dbReference type="KEGG" id="ske:Sked_06620"/>
<dbReference type="Gene3D" id="3.40.50.1820">
    <property type="entry name" value="alpha/beta hydrolase"/>
    <property type="match status" value="1"/>
</dbReference>
<evidence type="ECO:0000313" key="3">
    <source>
        <dbReference type="Proteomes" id="UP000000322"/>
    </source>
</evidence>
<dbReference type="Pfam" id="PF12697">
    <property type="entry name" value="Abhydrolase_6"/>
    <property type="match status" value="1"/>
</dbReference>
<dbReference type="STRING" id="446469.Sked_06620"/>
<protein>
    <submittedName>
        <fullName evidence="2">Predicted hydrolase or acyltransferase of alpha/beta superfamily</fullName>
    </submittedName>
</protein>
<dbReference type="Proteomes" id="UP000000322">
    <property type="component" value="Chromosome"/>
</dbReference>
<keyword evidence="2" id="KW-0808">Transferase</keyword>
<dbReference type="GO" id="GO:0016746">
    <property type="term" value="F:acyltransferase activity"/>
    <property type="evidence" value="ECO:0007669"/>
    <property type="project" value="UniProtKB-KW"/>
</dbReference>
<dbReference type="InterPro" id="IPR029058">
    <property type="entry name" value="AB_hydrolase_fold"/>
</dbReference>
<dbReference type="EMBL" id="CP001819">
    <property type="protein sequence ID" value="ACZ20622.1"/>
    <property type="molecule type" value="Genomic_DNA"/>
</dbReference>
<dbReference type="eggNOG" id="COG0596">
    <property type="taxonomic scope" value="Bacteria"/>
</dbReference>
<sequence length="314" mass="33791">MRRPLKITLWTVGALVALPVLALTTTSVVNVVQTRSDLAAIAPYGELVPVDGKQMNVVVSGTGDETIVLLPGLGTAAPGLDFQPLVAELDDTHRVIAVEPFGTGLSDQTDSPRTAENIVREVHEALQQLGVDRYVLMGHSIAGVYALEYSETYPDELVAFVGIDSSVPDQPGWDEPVPTDGLAELRTLGLLRVLTAIGGDTYADLPYDEATKEQMRLLTTKNSTAPTLLDEMDRSVENFASVSGATFPASLPVLLFVVQDDAEVDGWLQLHEDQAASVDHGQVVALEGDHYLHHTQSPQIARDTDEFLASVSLR</sequence>
<dbReference type="InterPro" id="IPR050266">
    <property type="entry name" value="AB_hydrolase_sf"/>
</dbReference>
<reference evidence="2 3" key="1">
    <citation type="journal article" date="2009" name="Stand. Genomic Sci.">
        <title>Complete genome sequence of Sanguibacter keddieii type strain (ST-74).</title>
        <authorList>
            <person name="Ivanova N."/>
            <person name="Sikorski J."/>
            <person name="Sims D."/>
            <person name="Brettin T."/>
            <person name="Detter J.C."/>
            <person name="Han C."/>
            <person name="Lapidus A."/>
            <person name="Copeland A."/>
            <person name="Glavina Del Rio T."/>
            <person name="Nolan M."/>
            <person name="Chen F."/>
            <person name="Lucas S."/>
            <person name="Tice H."/>
            <person name="Cheng J.F."/>
            <person name="Bruce D."/>
            <person name="Goodwin L."/>
            <person name="Pitluck S."/>
            <person name="Pati A."/>
            <person name="Mavromatis K."/>
            <person name="Chen A."/>
            <person name="Palaniappan K."/>
            <person name="D'haeseleer P."/>
            <person name="Chain P."/>
            <person name="Bristow J."/>
            <person name="Eisen J.A."/>
            <person name="Markowitz V."/>
            <person name="Hugenholtz P."/>
            <person name="Goker M."/>
            <person name="Pukall R."/>
            <person name="Klenk H.P."/>
            <person name="Kyrpides N.C."/>
        </authorList>
    </citation>
    <scope>NUCLEOTIDE SEQUENCE [LARGE SCALE GENOMIC DNA]</scope>
    <source>
        <strain evidence="3">ATCC 51767 / DSM 10542 / NCFB 3025 / ST-74</strain>
    </source>
</reference>
<evidence type="ECO:0000313" key="2">
    <source>
        <dbReference type="EMBL" id="ACZ20622.1"/>
    </source>
</evidence>
<dbReference type="GO" id="GO:0016787">
    <property type="term" value="F:hydrolase activity"/>
    <property type="evidence" value="ECO:0007669"/>
    <property type="project" value="UniProtKB-KW"/>
</dbReference>
<feature type="domain" description="AB hydrolase-1" evidence="1">
    <location>
        <begin position="67"/>
        <end position="298"/>
    </location>
</feature>
<proteinExistence type="predicted"/>
<dbReference type="GO" id="GO:0016020">
    <property type="term" value="C:membrane"/>
    <property type="evidence" value="ECO:0007669"/>
    <property type="project" value="TreeGrafter"/>
</dbReference>
<gene>
    <name evidence="2" type="ordered locus">Sked_06620</name>
</gene>
<name>D1BB56_SANKS</name>
<evidence type="ECO:0000259" key="1">
    <source>
        <dbReference type="Pfam" id="PF12697"/>
    </source>
</evidence>
<keyword evidence="3" id="KW-1185">Reference proteome</keyword>
<dbReference type="AlphaFoldDB" id="D1BB56"/>
<keyword evidence="2" id="KW-0378">Hydrolase</keyword>
<dbReference type="OrthoDB" id="7185741at2"/>
<dbReference type="RefSeq" id="WP_012865691.1">
    <property type="nucleotide sequence ID" value="NC_013521.1"/>
</dbReference>
<organism evidence="2 3">
    <name type="scientific">Sanguibacter keddieii (strain ATCC 51767 / DSM 10542 / NCFB 3025 / ST-74)</name>
    <dbReference type="NCBI Taxonomy" id="446469"/>
    <lineage>
        <taxon>Bacteria</taxon>
        <taxon>Bacillati</taxon>
        <taxon>Actinomycetota</taxon>
        <taxon>Actinomycetes</taxon>
        <taxon>Micrococcales</taxon>
        <taxon>Sanguibacteraceae</taxon>
        <taxon>Sanguibacter</taxon>
    </lineage>
</organism>
<dbReference type="PANTHER" id="PTHR43798:SF33">
    <property type="entry name" value="HYDROLASE, PUTATIVE (AFU_ORTHOLOGUE AFUA_2G14860)-RELATED"/>
    <property type="match status" value="1"/>
</dbReference>
<keyword evidence="2" id="KW-0012">Acyltransferase</keyword>
<dbReference type="HOGENOM" id="CLU_020336_9_2_11"/>
<dbReference type="PANTHER" id="PTHR43798">
    <property type="entry name" value="MONOACYLGLYCEROL LIPASE"/>
    <property type="match status" value="1"/>
</dbReference>
<dbReference type="InterPro" id="IPR000073">
    <property type="entry name" value="AB_hydrolase_1"/>
</dbReference>
<accession>D1BB56</accession>
<dbReference type="SUPFAM" id="SSF53474">
    <property type="entry name" value="alpha/beta-Hydrolases"/>
    <property type="match status" value="1"/>
</dbReference>